<dbReference type="PANTHER" id="PTHR12242:SF1">
    <property type="entry name" value="MYND-TYPE DOMAIN-CONTAINING PROTEIN"/>
    <property type="match status" value="1"/>
</dbReference>
<organism evidence="2 3">
    <name type="scientific">Candidula unifasciata</name>
    <dbReference type="NCBI Taxonomy" id="100452"/>
    <lineage>
        <taxon>Eukaryota</taxon>
        <taxon>Metazoa</taxon>
        <taxon>Spiralia</taxon>
        <taxon>Lophotrochozoa</taxon>
        <taxon>Mollusca</taxon>
        <taxon>Gastropoda</taxon>
        <taxon>Heterobranchia</taxon>
        <taxon>Euthyneura</taxon>
        <taxon>Panpulmonata</taxon>
        <taxon>Eupulmonata</taxon>
        <taxon>Stylommatophora</taxon>
        <taxon>Helicina</taxon>
        <taxon>Helicoidea</taxon>
        <taxon>Geomitridae</taxon>
        <taxon>Candidula</taxon>
    </lineage>
</organism>
<feature type="transmembrane region" description="Helical" evidence="1">
    <location>
        <begin position="196"/>
        <end position="217"/>
    </location>
</feature>
<dbReference type="InterPro" id="IPR049352">
    <property type="entry name" value="Rost"/>
</dbReference>
<proteinExistence type="predicted"/>
<name>A0A8S3YZZ2_9EUPU</name>
<evidence type="ECO:0000313" key="3">
    <source>
        <dbReference type="Proteomes" id="UP000678393"/>
    </source>
</evidence>
<feature type="transmembrane region" description="Helical" evidence="1">
    <location>
        <begin position="263"/>
        <end position="285"/>
    </location>
</feature>
<dbReference type="OrthoDB" id="419711at2759"/>
<dbReference type="Pfam" id="PF21534">
    <property type="entry name" value="Rost"/>
    <property type="match status" value="1"/>
</dbReference>
<reference evidence="2" key="1">
    <citation type="submission" date="2021-04" db="EMBL/GenBank/DDBJ databases">
        <authorList>
            <consortium name="Molecular Ecology Group"/>
        </authorList>
    </citation>
    <scope>NUCLEOTIDE SEQUENCE</scope>
</reference>
<protein>
    <recommendedName>
        <fullName evidence="4">Protein rolling stone</fullName>
    </recommendedName>
</protein>
<feature type="transmembrane region" description="Helical" evidence="1">
    <location>
        <begin position="31"/>
        <end position="51"/>
    </location>
</feature>
<feature type="transmembrane region" description="Helical" evidence="1">
    <location>
        <begin position="157"/>
        <end position="184"/>
    </location>
</feature>
<keyword evidence="1" id="KW-1133">Transmembrane helix</keyword>
<dbReference type="PANTHER" id="PTHR12242">
    <property type="entry name" value="OS02G0130600 PROTEIN-RELATED"/>
    <property type="match status" value="1"/>
</dbReference>
<dbReference type="GO" id="GO:0016020">
    <property type="term" value="C:membrane"/>
    <property type="evidence" value="ECO:0007669"/>
    <property type="project" value="TreeGrafter"/>
</dbReference>
<feature type="transmembrane region" description="Helical" evidence="1">
    <location>
        <begin position="224"/>
        <end position="243"/>
    </location>
</feature>
<keyword evidence="1" id="KW-0472">Membrane</keyword>
<evidence type="ECO:0000256" key="1">
    <source>
        <dbReference type="SAM" id="Phobius"/>
    </source>
</evidence>
<dbReference type="AlphaFoldDB" id="A0A8S3YZZ2"/>
<keyword evidence="3" id="KW-1185">Reference proteome</keyword>
<accession>A0A8S3YZZ2</accession>
<feature type="transmembrane region" description="Helical" evidence="1">
    <location>
        <begin position="77"/>
        <end position="100"/>
    </location>
</feature>
<gene>
    <name evidence="2" type="ORF">CUNI_LOCUS5484</name>
</gene>
<comment type="caution">
    <text evidence="2">The sequence shown here is derived from an EMBL/GenBank/DDBJ whole genome shotgun (WGS) entry which is preliminary data.</text>
</comment>
<dbReference type="EMBL" id="CAJHNH020000793">
    <property type="protein sequence ID" value="CAG5119926.1"/>
    <property type="molecule type" value="Genomic_DNA"/>
</dbReference>
<sequence>MSLREEFRVRKILFSGVATERFCVFQWRTPGLVYVIYRIVMAVYPTVWLALTSTDFQMPEVEGFGQVQAWGAYLTNWTYTLLTIYFLLHALVTLIVYILCRGAGLQLMHSRRPEDHKRLFHETLTTSHGYEEIHSDGGTHVVVADQGLVWLHNSIPFYMAIIWILFNAVSVAAVMVTLVFWAILVPYSNVGFINNANIQLHLVNSILVLIEHLVTAIPVRLLHVVYPIIYGLIYVFFSLFYWVDDHSHVMYFILDWGKPGETIGYIILVGFVIIPIIHLIMYGIYRLKIRMFKKVYRD</sequence>
<evidence type="ECO:0008006" key="4">
    <source>
        <dbReference type="Google" id="ProtNLM"/>
    </source>
</evidence>
<evidence type="ECO:0000313" key="2">
    <source>
        <dbReference type="EMBL" id="CAG5119926.1"/>
    </source>
</evidence>
<keyword evidence="1" id="KW-0812">Transmembrane</keyword>
<dbReference type="Proteomes" id="UP000678393">
    <property type="component" value="Unassembled WGS sequence"/>
</dbReference>